<sequence length="202" mass="23829">MIITKIEPQNNGKRVNVYLNGEFAFGLMVEIQYKYGLKEGMVIDQDFVEEVLLEEEQLKANNAALSYLTHRKRTEKEIIDKLKKKGFEENIIEKTLDYLQNYGLVNDLDFASSFARDKIKLNKQGPQRIKYELYRKGISQEIIEEILKEDDEYPRALELAKKKLPSYKNDNRDKIYRKLGGFLQRRGYSYDCVSRVLKELLE</sequence>
<feature type="domain" description="RecX third three-helical" evidence="7">
    <location>
        <begin position="150"/>
        <end position="197"/>
    </location>
</feature>
<proteinExistence type="inferred from homology"/>
<comment type="function">
    <text evidence="5">Modulates RecA activity.</text>
</comment>
<dbReference type="InterPro" id="IPR003783">
    <property type="entry name" value="Regulatory_RecX"/>
</dbReference>
<organism evidence="9 10">
    <name type="scientific">[Clostridium] ultunense Esp</name>
    <dbReference type="NCBI Taxonomy" id="1288971"/>
    <lineage>
        <taxon>Bacteria</taxon>
        <taxon>Bacillati</taxon>
        <taxon>Bacillota</taxon>
        <taxon>Tissierellia</taxon>
        <taxon>Tissierellales</taxon>
        <taxon>Tepidimicrobiaceae</taxon>
        <taxon>Schnuerera</taxon>
    </lineage>
</organism>
<dbReference type="AlphaFoldDB" id="M1ZHK9"/>
<evidence type="ECO:0000313" key="9">
    <source>
        <dbReference type="EMBL" id="SHD77628.1"/>
    </source>
</evidence>
<evidence type="ECO:0000256" key="2">
    <source>
        <dbReference type="ARBA" id="ARBA00009695"/>
    </source>
</evidence>
<dbReference type="Proteomes" id="UP000245423">
    <property type="component" value="Chromosome 1"/>
</dbReference>
<keyword evidence="4 5" id="KW-0963">Cytoplasm</keyword>
<dbReference type="HAMAP" id="MF_01114">
    <property type="entry name" value="RecX"/>
    <property type="match status" value="1"/>
</dbReference>
<dbReference type="GO" id="GO:0005737">
    <property type="term" value="C:cytoplasm"/>
    <property type="evidence" value="ECO:0007669"/>
    <property type="project" value="UniProtKB-SubCell"/>
</dbReference>
<evidence type="ECO:0000256" key="4">
    <source>
        <dbReference type="ARBA" id="ARBA00022490"/>
    </source>
</evidence>
<dbReference type="Gene3D" id="1.10.10.10">
    <property type="entry name" value="Winged helix-like DNA-binding domain superfamily/Winged helix DNA-binding domain"/>
    <property type="match status" value="3"/>
</dbReference>
<dbReference type="PANTHER" id="PTHR33602">
    <property type="entry name" value="REGULATORY PROTEIN RECX FAMILY PROTEIN"/>
    <property type="match status" value="1"/>
</dbReference>
<dbReference type="InterPro" id="IPR053925">
    <property type="entry name" value="RecX_HTH_3rd"/>
</dbReference>
<evidence type="ECO:0000259" key="8">
    <source>
        <dbReference type="Pfam" id="PF21982"/>
    </source>
</evidence>
<dbReference type="HOGENOM" id="CLU_066607_4_1_9"/>
<protein>
    <recommendedName>
        <fullName evidence="3 5">Regulatory protein RecX</fullName>
    </recommendedName>
</protein>
<dbReference type="EMBL" id="LT669839">
    <property type="protein sequence ID" value="SHD77628.1"/>
    <property type="molecule type" value="Genomic_DNA"/>
</dbReference>
<dbReference type="InterPro" id="IPR036388">
    <property type="entry name" value="WH-like_DNA-bd_sf"/>
</dbReference>
<evidence type="ECO:0000259" key="7">
    <source>
        <dbReference type="Pfam" id="PF21981"/>
    </source>
</evidence>
<dbReference type="Pfam" id="PF21982">
    <property type="entry name" value="RecX_HTH1"/>
    <property type="match status" value="1"/>
</dbReference>
<dbReference type="PANTHER" id="PTHR33602:SF1">
    <property type="entry name" value="REGULATORY PROTEIN RECX FAMILY PROTEIN"/>
    <property type="match status" value="1"/>
</dbReference>
<gene>
    <name evidence="5 9" type="primary">recX</name>
    <name evidence="9" type="ORF">CUESP1_2274</name>
</gene>
<evidence type="ECO:0000256" key="3">
    <source>
        <dbReference type="ARBA" id="ARBA00018111"/>
    </source>
</evidence>
<evidence type="ECO:0000259" key="6">
    <source>
        <dbReference type="Pfam" id="PF02631"/>
    </source>
</evidence>
<reference evidence="9 10" key="1">
    <citation type="submission" date="2016-11" db="EMBL/GenBank/DDBJ databases">
        <authorList>
            <person name="Manzoor S."/>
        </authorList>
    </citation>
    <scope>NUCLEOTIDE SEQUENCE [LARGE SCALE GENOMIC DNA]</scope>
    <source>
        <strain evidence="9">Clostridium ultunense strain Esp</strain>
    </source>
</reference>
<comment type="subcellular location">
    <subcellularLocation>
        <location evidence="1 5">Cytoplasm</location>
    </subcellularLocation>
</comment>
<dbReference type="RefSeq" id="WP_005588178.1">
    <property type="nucleotide sequence ID" value="NZ_LT669839.1"/>
</dbReference>
<name>M1ZHK9_9FIRM</name>
<dbReference type="Pfam" id="PF02631">
    <property type="entry name" value="RecX_HTH2"/>
    <property type="match status" value="1"/>
</dbReference>
<keyword evidence="10" id="KW-1185">Reference proteome</keyword>
<dbReference type="InterPro" id="IPR053926">
    <property type="entry name" value="RecX_HTH_1st"/>
</dbReference>
<evidence type="ECO:0000256" key="5">
    <source>
        <dbReference type="HAMAP-Rule" id="MF_01114"/>
    </source>
</evidence>
<evidence type="ECO:0000256" key="1">
    <source>
        <dbReference type="ARBA" id="ARBA00004496"/>
    </source>
</evidence>
<dbReference type="Pfam" id="PF21981">
    <property type="entry name" value="RecX_HTH3"/>
    <property type="match status" value="1"/>
</dbReference>
<feature type="domain" description="RecX first three-helical" evidence="8">
    <location>
        <begin position="62"/>
        <end position="99"/>
    </location>
</feature>
<dbReference type="InterPro" id="IPR053924">
    <property type="entry name" value="RecX_HTH_2nd"/>
</dbReference>
<feature type="domain" description="RecX second three-helical" evidence="6">
    <location>
        <begin position="106"/>
        <end position="146"/>
    </location>
</feature>
<accession>M1ZHK9</accession>
<dbReference type="OrthoDB" id="5421057at2"/>
<dbReference type="GO" id="GO:0006282">
    <property type="term" value="P:regulation of DNA repair"/>
    <property type="evidence" value="ECO:0007669"/>
    <property type="project" value="UniProtKB-UniRule"/>
</dbReference>
<comment type="similarity">
    <text evidence="2 5">Belongs to the RecX family.</text>
</comment>
<evidence type="ECO:0000313" key="10">
    <source>
        <dbReference type="Proteomes" id="UP000245423"/>
    </source>
</evidence>